<comment type="caution">
    <text evidence="1">The sequence shown here is derived from an EMBL/GenBank/DDBJ whole genome shotgun (WGS) entry which is preliminary data.</text>
</comment>
<dbReference type="Proteomes" id="UP001164250">
    <property type="component" value="Chromosome 5"/>
</dbReference>
<accession>A0ACC1BGP5</accession>
<organism evidence="1 2">
    <name type="scientific">Pistacia atlantica</name>
    <dbReference type="NCBI Taxonomy" id="434234"/>
    <lineage>
        <taxon>Eukaryota</taxon>
        <taxon>Viridiplantae</taxon>
        <taxon>Streptophyta</taxon>
        <taxon>Embryophyta</taxon>
        <taxon>Tracheophyta</taxon>
        <taxon>Spermatophyta</taxon>
        <taxon>Magnoliopsida</taxon>
        <taxon>eudicotyledons</taxon>
        <taxon>Gunneridae</taxon>
        <taxon>Pentapetalae</taxon>
        <taxon>rosids</taxon>
        <taxon>malvids</taxon>
        <taxon>Sapindales</taxon>
        <taxon>Anacardiaceae</taxon>
        <taxon>Pistacia</taxon>
    </lineage>
</organism>
<proteinExistence type="predicted"/>
<keyword evidence="2" id="KW-1185">Reference proteome</keyword>
<name>A0ACC1BGP5_9ROSI</name>
<sequence length="112" mass="12302">MEADGNEAGSRATEIEQKQEEPSTVDGSIPNQMHRKKTGTETNEGKKTTTKNNSFASADSTPMEAERNEVDNKKTEIESEKGKQQATPTSMKTPVQNKPPAKRRITPMAIDP</sequence>
<reference evidence="2" key="1">
    <citation type="journal article" date="2023" name="G3 (Bethesda)">
        <title>Genome assembly and association tests identify interacting loci associated with vigor, precocity, and sex in interspecific pistachio rootstocks.</title>
        <authorList>
            <person name="Palmer W."/>
            <person name="Jacygrad E."/>
            <person name="Sagayaradj S."/>
            <person name="Cavanaugh K."/>
            <person name="Han R."/>
            <person name="Bertier L."/>
            <person name="Beede B."/>
            <person name="Kafkas S."/>
            <person name="Golino D."/>
            <person name="Preece J."/>
            <person name="Michelmore R."/>
        </authorList>
    </citation>
    <scope>NUCLEOTIDE SEQUENCE [LARGE SCALE GENOMIC DNA]</scope>
</reference>
<dbReference type="EMBL" id="CM047901">
    <property type="protein sequence ID" value="KAJ0098029.1"/>
    <property type="molecule type" value="Genomic_DNA"/>
</dbReference>
<evidence type="ECO:0000313" key="1">
    <source>
        <dbReference type="EMBL" id="KAJ0098029.1"/>
    </source>
</evidence>
<gene>
    <name evidence="1" type="ORF">Patl1_27870</name>
</gene>
<protein>
    <submittedName>
        <fullName evidence="1">Uncharacterized protein</fullName>
    </submittedName>
</protein>
<evidence type="ECO:0000313" key="2">
    <source>
        <dbReference type="Proteomes" id="UP001164250"/>
    </source>
</evidence>